<comment type="caution">
    <text evidence="2">The sequence shown here is derived from an EMBL/GenBank/DDBJ whole genome shotgun (WGS) entry which is preliminary data.</text>
</comment>
<dbReference type="EMBL" id="JWJG01000028">
    <property type="protein sequence ID" value="KIF80899.1"/>
    <property type="molecule type" value="Genomic_DNA"/>
</dbReference>
<evidence type="ECO:0000313" key="2">
    <source>
        <dbReference type="EMBL" id="KIF80899.1"/>
    </source>
</evidence>
<accession>A0A0C2BLQ9</accession>
<reference evidence="2 3" key="1">
    <citation type="submission" date="2014-12" db="EMBL/GenBank/DDBJ databases">
        <title>Denitrispirillum autotrophicum gen. nov., sp. nov., Denitrifying, Facultatively Autotrophic Bacteria Isolated from Rice Paddy Soil.</title>
        <authorList>
            <person name="Ishii S."/>
            <person name="Ashida N."/>
            <person name="Ohno H."/>
            <person name="Otsuka S."/>
            <person name="Yokota A."/>
            <person name="Senoo K."/>
        </authorList>
    </citation>
    <scope>NUCLEOTIDE SEQUENCE [LARGE SCALE GENOMIC DNA]</scope>
    <source>
        <strain evidence="2 3">TSA66</strain>
    </source>
</reference>
<keyword evidence="1" id="KW-0732">Signal</keyword>
<dbReference type="OrthoDB" id="5573966at2"/>
<evidence type="ECO:0000256" key="1">
    <source>
        <dbReference type="SAM" id="SignalP"/>
    </source>
</evidence>
<feature type="chain" id="PRO_5002158612" evidence="1">
    <location>
        <begin position="20"/>
        <end position="172"/>
    </location>
</feature>
<evidence type="ECO:0000313" key="3">
    <source>
        <dbReference type="Proteomes" id="UP000031572"/>
    </source>
</evidence>
<sequence>MCTAQSLKWTAFVMTMTLAACTTVPPNEPSVLVLPGTGKSFEQFRVDNAECKQFAQEQTGGRTPDSVAFDSGVRSAAVGTVLGAAAGAAINGRQGAGVGAGSGVALGGLAGTETGQSSAERLQQRYDFGYEQCMYAKGHRVPVSGGDLMNDFFRGRGGQHYVAPPPPAAPRQ</sequence>
<organism evidence="2 3">
    <name type="scientific">Noviherbaspirillum autotrophicum</name>
    <dbReference type="NCBI Taxonomy" id="709839"/>
    <lineage>
        <taxon>Bacteria</taxon>
        <taxon>Pseudomonadati</taxon>
        <taxon>Pseudomonadota</taxon>
        <taxon>Betaproteobacteria</taxon>
        <taxon>Burkholderiales</taxon>
        <taxon>Oxalobacteraceae</taxon>
        <taxon>Noviherbaspirillum</taxon>
    </lineage>
</organism>
<dbReference type="Proteomes" id="UP000031572">
    <property type="component" value="Unassembled WGS sequence"/>
</dbReference>
<dbReference type="STRING" id="709839.TSA66_08800"/>
<gene>
    <name evidence="2" type="ORF">TSA66_08800</name>
</gene>
<feature type="signal peptide" evidence="1">
    <location>
        <begin position="1"/>
        <end position="19"/>
    </location>
</feature>
<protein>
    <submittedName>
        <fullName evidence="2">Proline-rich region</fullName>
    </submittedName>
</protein>
<name>A0A0C2BLQ9_9BURK</name>
<keyword evidence="3" id="KW-1185">Reference proteome</keyword>
<proteinExistence type="predicted"/>
<dbReference type="AlphaFoldDB" id="A0A0C2BLQ9"/>